<gene>
    <name evidence="1" type="ORF">DPV79_40110</name>
</gene>
<sequence>MRLWTSGEIELDVEESSRIAINKIKAAVNQALEGVYFDEKAEKWTFIPIILSEKFISDFPEIAKRSSKGAVLEFRLHLPYEEFKQAGAERQMVMLFDVLSRSVELMTKLKVSHENQEKFRAALAQARKSLLSA</sequence>
<organism evidence="1 2">
    <name type="scientific">Burkholderia reimsis</name>
    <dbReference type="NCBI Taxonomy" id="2234132"/>
    <lineage>
        <taxon>Bacteria</taxon>
        <taxon>Pseudomonadati</taxon>
        <taxon>Pseudomonadota</taxon>
        <taxon>Betaproteobacteria</taxon>
        <taxon>Burkholderiales</taxon>
        <taxon>Burkholderiaceae</taxon>
        <taxon>Burkholderia</taxon>
    </lineage>
</organism>
<dbReference type="AlphaFoldDB" id="A0A365QH09"/>
<proteinExistence type="predicted"/>
<reference evidence="1 2" key="1">
    <citation type="submission" date="2018-06" db="EMBL/GenBank/DDBJ databases">
        <title>Draft genome sequence of Burkholderia reimsis strain BE51 isolated from a French agricultural soil.</title>
        <authorList>
            <person name="Esmaeel Q."/>
        </authorList>
    </citation>
    <scope>NUCLEOTIDE SEQUENCE [LARGE SCALE GENOMIC DNA]</scope>
    <source>
        <strain evidence="1 2">BE51</strain>
    </source>
</reference>
<protein>
    <submittedName>
        <fullName evidence="1">Uncharacterized protein</fullName>
    </submittedName>
</protein>
<dbReference type="Proteomes" id="UP000252458">
    <property type="component" value="Unassembled WGS sequence"/>
</dbReference>
<dbReference type="RefSeq" id="WP_113048010.1">
    <property type="nucleotide sequence ID" value="NZ_QMFZ01000073.1"/>
</dbReference>
<name>A0A365QH09_9BURK</name>
<evidence type="ECO:0000313" key="2">
    <source>
        <dbReference type="Proteomes" id="UP000252458"/>
    </source>
</evidence>
<comment type="caution">
    <text evidence="1">The sequence shown here is derived from an EMBL/GenBank/DDBJ whole genome shotgun (WGS) entry which is preliminary data.</text>
</comment>
<dbReference type="EMBL" id="QMFZ01000073">
    <property type="protein sequence ID" value="RBB31866.1"/>
    <property type="molecule type" value="Genomic_DNA"/>
</dbReference>
<evidence type="ECO:0000313" key="1">
    <source>
        <dbReference type="EMBL" id="RBB31866.1"/>
    </source>
</evidence>
<accession>A0A365QH09</accession>
<keyword evidence="2" id="KW-1185">Reference proteome</keyword>